<reference evidence="1 2" key="1">
    <citation type="journal article" date="2020" name="Nature">
        <title>Six reference-quality genomes reveal evolution of bat adaptations.</title>
        <authorList>
            <person name="Jebb D."/>
            <person name="Huang Z."/>
            <person name="Pippel M."/>
            <person name="Hughes G.M."/>
            <person name="Lavrichenko K."/>
            <person name="Devanna P."/>
            <person name="Winkler S."/>
            <person name="Jermiin L.S."/>
            <person name="Skirmuntt E.C."/>
            <person name="Katzourakis A."/>
            <person name="Burkitt-Gray L."/>
            <person name="Ray D.A."/>
            <person name="Sullivan K.A.M."/>
            <person name="Roscito J.G."/>
            <person name="Kirilenko B.M."/>
            <person name="Davalos L.M."/>
            <person name="Corthals A.P."/>
            <person name="Power M.L."/>
            <person name="Jones G."/>
            <person name="Ransome R.D."/>
            <person name="Dechmann D.K.N."/>
            <person name="Locatelli A.G."/>
            <person name="Puechmaille S.J."/>
            <person name="Fedrigo O."/>
            <person name="Jarvis E.D."/>
            <person name="Hiller M."/>
            <person name="Vernes S.C."/>
            <person name="Myers E.W."/>
            <person name="Teeling E.C."/>
        </authorList>
    </citation>
    <scope>NUCLEOTIDE SEQUENCE [LARGE SCALE GENOMIC DNA]</scope>
    <source>
        <strain evidence="1">MRhiFer1</strain>
        <tissue evidence="1">Lung</tissue>
    </source>
</reference>
<proteinExistence type="predicted"/>
<comment type="caution">
    <text evidence="1">The sequence shown here is derived from an EMBL/GenBank/DDBJ whole genome shotgun (WGS) entry which is preliminary data.</text>
</comment>
<organism evidence="1 2">
    <name type="scientific">Rhinolophus ferrumequinum</name>
    <name type="common">Greater horseshoe bat</name>
    <dbReference type="NCBI Taxonomy" id="59479"/>
    <lineage>
        <taxon>Eukaryota</taxon>
        <taxon>Metazoa</taxon>
        <taxon>Chordata</taxon>
        <taxon>Craniata</taxon>
        <taxon>Vertebrata</taxon>
        <taxon>Euteleostomi</taxon>
        <taxon>Mammalia</taxon>
        <taxon>Eutheria</taxon>
        <taxon>Laurasiatheria</taxon>
        <taxon>Chiroptera</taxon>
        <taxon>Yinpterochiroptera</taxon>
        <taxon>Rhinolophoidea</taxon>
        <taxon>Rhinolophidae</taxon>
        <taxon>Rhinolophinae</taxon>
        <taxon>Rhinolophus</taxon>
    </lineage>
</organism>
<protein>
    <submittedName>
        <fullName evidence="1">Uncharacterized protein</fullName>
    </submittedName>
</protein>
<name>A0A7J7Y4Z5_RHIFE</name>
<accession>A0A7J7Y4Z5</accession>
<dbReference type="EMBL" id="JACAGC010000007">
    <property type="protein sequence ID" value="KAF6357053.1"/>
    <property type="molecule type" value="Genomic_DNA"/>
</dbReference>
<dbReference type="AlphaFoldDB" id="A0A7J7Y4Z5"/>
<gene>
    <name evidence="1" type="ORF">mRhiFer1_009986</name>
</gene>
<evidence type="ECO:0000313" key="2">
    <source>
        <dbReference type="Proteomes" id="UP000585614"/>
    </source>
</evidence>
<sequence length="153" mass="16478">MAKPPKGECIHRNAGAVLELMTGGVGHQHVKPSSHGTCVPCGVLIVGSKGALKFKSLLQRVKPFRKQTMGLSGVAAGGLPVGYRARSGSYFTLGWSKALWSVSCVRNLCFWLQLAFFSQAAFWLCVHTILWQPELPKPSLRGGSEKTQTGPLS</sequence>
<evidence type="ECO:0000313" key="1">
    <source>
        <dbReference type="EMBL" id="KAF6357053.1"/>
    </source>
</evidence>
<dbReference type="Proteomes" id="UP000585614">
    <property type="component" value="Unassembled WGS sequence"/>
</dbReference>